<dbReference type="AlphaFoldDB" id="A0AAD1C1P1"/>
<reference evidence="1 2" key="2">
    <citation type="journal article" date="2017" name="Int. J. Syst. Evol. Microbiol.">
        <title>Pseudomonas furukawaii sp. nov., a polychlorinated biphenyl-degrading bacterium isolated from biphenyl-contaminated soil in Japan.</title>
        <authorList>
            <person name="Kimura N."/>
            <person name="Watanabe T."/>
            <person name="Suenaga H."/>
            <person name="Fujihara H."/>
            <person name="Futagami T."/>
            <person name="Goto M."/>
            <person name="Hanada S."/>
            <person name="Hirose J."/>
        </authorList>
    </citation>
    <scope>NUCLEOTIDE SEQUENCE [LARGE SCALE GENOMIC DNA]</scope>
    <source>
        <strain evidence="2">DSM 10086 / NBRC 110670 / KF707</strain>
    </source>
</reference>
<proteinExistence type="predicted"/>
<accession>A0AAD1C1P1</accession>
<keyword evidence="2" id="KW-1185">Reference proteome</keyword>
<organism evidence="1 2">
    <name type="scientific">Metapseudomonas furukawaii</name>
    <name type="common">Pseudomonas furukawaii</name>
    <dbReference type="NCBI Taxonomy" id="1149133"/>
    <lineage>
        <taxon>Bacteria</taxon>
        <taxon>Pseudomonadati</taxon>
        <taxon>Pseudomonadota</taxon>
        <taxon>Gammaproteobacteria</taxon>
        <taxon>Pseudomonadales</taxon>
        <taxon>Pseudomonadaceae</taxon>
        <taxon>Metapseudomonas</taxon>
    </lineage>
</organism>
<protein>
    <submittedName>
        <fullName evidence="1">Nuclease subunit of the excinuclease complex</fullName>
    </submittedName>
</protein>
<sequence length="91" mass="9622">MTKLVPLTSNATDAPVLLLDAGRPYLELQEAAEQRLSTARGLLWSLSSMVITHADGKDVSLLADAAYLLVEDASDLFLAARQAALRGGGEP</sequence>
<evidence type="ECO:0000313" key="1">
    <source>
        <dbReference type="EMBL" id="BAU75170.1"/>
    </source>
</evidence>
<dbReference type="EMBL" id="AP014862">
    <property type="protein sequence ID" value="BAU75170.1"/>
    <property type="molecule type" value="Genomic_DNA"/>
</dbReference>
<reference evidence="2" key="1">
    <citation type="submission" date="2015-05" db="EMBL/GenBank/DDBJ databases">
        <title>Draft genome sequencing of a biphenyl-degrading bacterium, Pseudomonas balearica KF707 (=NBRC110670).</title>
        <authorList>
            <person name="Kimura N."/>
            <person name="Hirose J."/>
            <person name="Watanabe T."/>
            <person name="Suenaga H."/>
            <person name="Fujihara H."/>
            <person name="Noguchi M."/>
            <person name="Hashimoto M."/>
            <person name="Shimodaira J."/>
            <person name="Tsuchikane K."/>
            <person name="Hosoyama A."/>
            <person name="Yamazoe A."/>
            <person name="Fujita N."/>
            <person name="Furukawa K."/>
        </authorList>
    </citation>
    <scope>NUCLEOTIDE SEQUENCE [LARGE SCALE GENOMIC DNA]</scope>
    <source>
        <strain evidence="2">DSM 10086 / NBRC 110670 / KF707</strain>
    </source>
</reference>
<name>A0AAD1C1P1_METFU</name>
<dbReference type="KEGG" id="pfuw:KF707C_34820"/>
<dbReference type="Proteomes" id="UP000218554">
    <property type="component" value="Chromosome"/>
</dbReference>
<evidence type="ECO:0000313" key="2">
    <source>
        <dbReference type="Proteomes" id="UP000218554"/>
    </source>
</evidence>
<dbReference type="RefSeq" id="WP_003456308.1">
    <property type="nucleotide sequence ID" value="NZ_AJMR01000227.1"/>
</dbReference>
<gene>
    <name evidence="1" type="ORF">KF707C_34820</name>
</gene>